<sequence>MVATPAPAHLSSPARVQLDCPPPWRATVVEALRVAGLVVAAGAPVGVAVTPGRLVSAVVDGWTVDSLPHLLVAVWPWAVDVGPWVAPGVGPCARCVAAGVLDDGRAPVATTPPAAQLAIAAGLTARDVAAWRSGTTPDTWVTSWRVNDHPVPSGRRWPRHPYCGCAWFDTA</sequence>
<dbReference type="RefSeq" id="WP_378520006.1">
    <property type="nucleotide sequence ID" value="NZ_CBCSDI010000005.1"/>
</dbReference>
<protein>
    <recommendedName>
        <fullName evidence="3">TOMM leader peptide-binding protein</fullName>
    </recommendedName>
</protein>
<dbReference type="EMBL" id="JBHLXH010000002">
    <property type="protein sequence ID" value="MFC0224228.1"/>
    <property type="molecule type" value="Genomic_DNA"/>
</dbReference>
<dbReference type="Proteomes" id="UP001589698">
    <property type="component" value="Unassembled WGS sequence"/>
</dbReference>
<organism evidence="1 2">
    <name type="scientific">Nocardioides zeicaulis</name>
    <dbReference type="NCBI Taxonomy" id="1776857"/>
    <lineage>
        <taxon>Bacteria</taxon>
        <taxon>Bacillati</taxon>
        <taxon>Actinomycetota</taxon>
        <taxon>Actinomycetes</taxon>
        <taxon>Propionibacteriales</taxon>
        <taxon>Nocardioidaceae</taxon>
        <taxon>Nocardioides</taxon>
    </lineage>
</organism>
<accession>A0ABV6E5Q3</accession>
<evidence type="ECO:0000313" key="1">
    <source>
        <dbReference type="EMBL" id="MFC0224228.1"/>
    </source>
</evidence>
<name>A0ABV6E5Q3_9ACTN</name>
<proteinExistence type="predicted"/>
<comment type="caution">
    <text evidence="1">The sequence shown here is derived from an EMBL/GenBank/DDBJ whole genome shotgun (WGS) entry which is preliminary data.</text>
</comment>
<gene>
    <name evidence="1" type="ORF">ACFFJG_17220</name>
</gene>
<evidence type="ECO:0000313" key="2">
    <source>
        <dbReference type="Proteomes" id="UP001589698"/>
    </source>
</evidence>
<dbReference type="Gene3D" id="3.40.50.720">
    <property type="entry name" value="NAD(P)-binding Rossmann-like Domain"/>
    <property type="match status" value="1"/>
</dbReference>
<keyword evidence="2" id="KW-1185">Reference proteome</keyword>
<reference evidence="1 2" key="1">
    <citation type="submission" date="2024-09" db="EMBL/GenBank/DDBJ databases">
        <authorList>
            <person name="Sun Q."/>
            <person name="Mori K."/>
        </authorList>
    </citation>
    <scope>NUCLEOTIDE SEQUENCE [LARGE SCALE GENOMIC DNA]</scope>
    <source>
        <strain evidence="1 2">CCM 8654</strain>
    </source>
</reference>
<evidence type="ECO:0008006" key="3">
    <source>
        <dbReference type="Google" id="ProtNLM"/>
    </source>
</evidence>